<name>A0A418M4G3_9BACT</name>
<protein>
    <submittedName>
        <fullName evidence="3">Cytochrome c</fullName>
    </submittedName>
</protein>
<dbReference type="GO" id="GO:0009055">
    <property type="term" value="F:electron transfer activity"/>
    <property type="evidence" value="ECO:0007669"/>
    <property type="project" value="InterPro"/>
</dbReference>
<evidence type="ECO:0000313" key="4">
    <source>
        <dbReference type="Proteomes" id="UP000283523"/>
    </source>
</evidence>
<keyword evidence="4" id="KW-1185">Reference proteome</keyword>
<sequence>MKQVLVGKLVGLLTLLWVPTAYAQKQTFYQDIQPLIHAKCAVCHRPGEAAPFSLISYEDVAKRATFIKKVINAGYMPPWRADDHYVAFANKRSLTSEQISAITNWIDAGLPKGKVRKEAEEQVLARVQAGTGYTRPPDLTLKVSKPFLHRGDGTERFMVFKIPFELAQEANIEALEFTSTNKKAIHHANFAIHPVDDPAISLTNTIEQVDLNAEDAWHYQEWLPYKKKMTYYGGWIPGASVETYPKDMGWVMPKRGVVLLTVHFGPAGKDEETINGVNFFFKKEPIKRVVNVISLGSGGIGQDEITPPLFLFGGEAKTCSLKVAYRNKPITLLYAWPHMHQIGKEFTAYATSPGADTLRLVHIPDWDFRWQELYRYEKPVVLPTGATVNVVGTYDNTDANPMNPNKPAKLITSDGQMRSNQEMMTLILIYTTYEPGDENLRLD</sequence>
<comment type="caution">
    <text evidence="3">The sequence shown here is derived from an EMBL/GenBank/DDBJ whole genome shotgun (WGS) entry which is preliminary data.</text>
</comment>
<dbReference type="InterPro" id="IPR036909">
    <property type="entry name" value="Cyt_c-like_dom_sf"/>
</dbReference>
<dbReference type="SUPFAM" id="SSF49742">
    <property type="entry name" value="PHM/PNGase F"/>
    <property type="match status" value="2"/>
</dbReference>
<feature type="chain" id="PRO_5019447808" evidence="2">
    <location>
        <begin position="24"/>
        <end position="443"/>
    </location>
</feature>
<dbReference type="Proteomes" id="UP000283523">
    <property type="component" value="Unassembled WGS sequence"/>
</dbReference>
<dbReference type="GO" id="GO:0016715">
    <property type="term" value="F:oxidoreductase activity, acting on paired donors, with incorporation or reduction of molecular oxygen, reduced ascorbate as one donor, and incorporation of one atom of oxygen"/>
    <property type="evidence" value="ECO:0007669"/>
    <property type="project" value="InterPro"/>
</dbReference>
<dbReference type="InterPro" id="IPR014784">
    <property type="entry name" value="Cu2_ascorb_mOase-like_C"/>
</dbReference>
<dbReference type="OrthoDB" id="9786191at2"/>
<accession>A0A418M4G3</accession>
<dbReference type="InterPro" id="IPR008977">
    <property type="entry name" value="PHM/PNGase_F_dom_sf"/>
</dbReference>
<evidence type="ECO:0000256" key="1">
    <source>
        <dbReference type="ARBA" id="ARBA00023157"/>
    </source>
</evidence>
<dbReference type="SUPFAM" id="SSF46626">
    <property type="entry name" value="Cytochrome c"/>
    <property type="match status" value="1"/>
</dbReference>
<keyword evidence="2" id="KW-0732">Signal</keyword>
<dbReference type="InterPro" id="IPR036939">
    <property type="entry name" value="Cu2_ascorb_mOase_N_sf"/>
</dbReference>
<dbReference type="Gene3D" id="2.60.120.310">
    <property type="entry name" value="Copper type II, ascorbate-dependent monooxygenase, N-terminal domain"/>
    <property type="match status" value="1"/>
</dbReference>
<dbReference type="GO" id="GO:0005507">
    <property type="term" value="F:copper ion binding"/>
    <property type="evidence" value="ECO:0007669"/>
    <property type="project" value="InterPro"/>
</dbReference>
<organism evidence="3 4">
    <name type="scientific">Fibrisoma montanum</name>
    <dbReference type="NCBI Taxonomy" id="2305895"/>
    <lineage>
        <taxon>Bacteria</taxon>
        <taxon>Pseudomonadati</taxon>
        <taxon>Bacteroidota</taxon>
        <taxon>Cytophagia</taxon>
        <taxon>Cytophagales</taxon>
        <taxon>Spirosomataceae</taxon>
        <taxon>Fibrisoma</taxon>
    </lineage>
</organism>
<dbReference type="EMBL" id="QXED01000006">
    <property type="protein sequence ID" value="RIV20716.1"/>
    <property type="molecule type" value="Genomic_DNA"/>
</dbReference>
<dbReference type="RefSeq" id="WP_119669886.1">
    <property type="nucleotide sequence ID" value="NZ_QXED01000006.1"/>
</dbReference>
<proteinExistence type="predicted"/>
<gene>
    <name evidence="3" type="ORF">DYU11_22045</name>
</gene>
<reference evidence="3 4" key="1">
    <citation type="submission" date="2018-08" db="EMBL/GenBank/DDBJ databases">
        <title>Fibrisoma montanum sp. nov., isolated from Danxia mountain soil.</title>
        <authorList>
            <person name="Huang Y."/>
        </authorList>
    </citation>
    <scope>NUCLEOTIDE SEQUENCE [LARGE SCALE GENOMIC DNA]</scope>
    <source>
        <strain evidence="3 4">HYT19</strain>
    </source>
</reference>
<dbReference type="Gene3D" id="2.60.120.230">
    <property type="match status" value="1"/>
</dbReference>
<keyword evidence="1" id="KW-1015">Disulfide bond</keyword>
<feature type="signal peptide" evidence="2">
    <location>
        <begin position="1"/>
        <end position="23"/>
    </location>
</feature>
<dbReference type="AlphaFoldDB" id="A0A418M4G3"/>
<evidence type="ECO:0000256" key="2">
    <source>
        <dbReference type="SAM" id="SignalP"/>
    </source>
</evidence>
<evidence type="ECO:0000313" key="3">
    <source>
        <dbReference type="EMBL" id="RIV20716.1"/>
    </source>
</evidence>
<dbReference type="GO" id="GO:0020037">
    <property type="term" value="F:heme binding"/>
    <property type="evidence" value="ECO:0007669"/>
    <property type="project" value="InterPro"/>
</dbReference>